<evidence type="ECO:0000256" key="1">
    <source>
        <dbReference type="SAM" id="SignalP"/>
    </source>
</evidence>
<keyword evidence="1" id="KW-0732">Signal</keyword>
<dbReference type="InterPro" id="IPR002035">
    <property type="entry name" value="VWF_A"/>
</dbReference>
<dbReference type="InterPro" id="IPR050525">
    <property type="entry name" value="ECM_Assembly_Org"/>
</dbReference>
<dbReference type="InterPro" id="IPR036465">
    <property type="entry name" value="vWFA_dom_sf"/>
</dbReference>
<dbReference type="PANTHER" id="PTHR24020">
    <property type="entry name" value="COLLAGEN ALPHA"/>
    <property type="match status" value="1"/>
</dbReference>
<keyword evidence="4" id="KW-1185">Reference proteome</keyword>
<dbReference type="SMART" id="SM00327">
    <property type="entry name" value="VWA"/>
    <property type="match status" value="1"/>
</dbReference>
<evidence type="ECO:0000313" key="3">
    <source>
        <dbReference type="EMBL" id="CAH3180743.1"/>
    </source>
</evidence>
<dbReference type="SUPFAM" id="SSF53300">
    <property type="entry name" value="vWA-like"/>
    <property type="match status" value="1"/>
</dbReference>
<organism evidence="3 4">
    <name type="scientific">Porites evermanni</name>
    <dbReference type="NCBI Taxonomy" id="104178"/>
    <lineage>
        <taxon>Eukaryota</taxon>
        <taxon>Metazoa</taxon>
        <taxon>Cnidaria</taxon>
        <taxon>Anthozoa</taxon>
        <taxon>Hexacorallia</taxon>
        <taxon>Scleractinia</taxon>
        <taxon>Fungiina</taxon>
        <taxon>Poritidae</taxon>
        <taxon>Porites</taxon>
    </lineage>
</organism>
<dbReference type="Gene3D" id="3.40.50.410">
    <property type="entry name" value="von Willebrand factor, type A domain"/>
    <property type="match status" value="1"/>
</dbReference>
<feature type="signal peptide" evidence="1">
    <location>
        <begin position="1"/>
        <end position="17"/>
    </location>
</feature>
<dbReference type="PANTHER" id="PTHR24020:SF20">
    <property type="entry name" value="PH DOMAIN-CONTAINING PROTEIN"/>
    <property type="match status" value="1"/>
</dbReference>
<comment type="caution">
    <text evidence="3">The sequence shown here is derived from an EMBL/GenBank/DDBJ whole genome shotgun (WGS) entry which is preliminary data.</text>
</comment>
<reference evidence="3 4" key="1">
    <citation type="submission" date="2022-05" db="EMBL/GenBank/DDBJ databases">
        <authorList>
            <consortium name="Genoscope - CEA"/>
            <person name="William W."/>
        </authorList>
    </citation>
    <scope>NUCLEOTIDE SEQUENCE [LARGE SCALE GENOMIC DNA]</scope>
</reference>
<feature type="domain" description="VWFA" evidence="2">
    <location>
        <begin position="29"/>
        <end position="196"/>
    </location>
</feature>
<dbReference type="EMBL" id="CALNXI010001977">
    <property type="protein sequence ID" value="CAH3180743.1"/>
    <property type="molecule type" value="Genomic_DNA"/>
</dbReference>
<name>A0ABN8RTR9_9CNID</name>
<dbReference type="PROSITE" id="PS50234">
    <property type="entry name" value="VWFA"/>
    <property type="match status" value="1"/>
</dbReference>
<sequence>MMKPGLLIIFLVLLTHALITDGTCVKKLDIIVVMDDSTSEGIDGFHSIKEFVIGLIRDMEVGPDKTSVCLILVHLNPTEEFNFKNHSSKLELEMAVSELIYSKGATGIKDSLKKAAAELFNPQAGARPKATKFLIVFSDGDFIPFSLDDWIHGINVLAVGSGRTIYEDSLKKLVKQPIKDFFTTNENRPKNVTARIRELAERKCV</sequence>
<feature type="chain" id="PRO_5046655456" description="VWFA domain-containing protein" evidence="1">
    <location>
        <begin position="18"/>
        <end position="205"/>
    </location>
</feature>
<dbReference type="Pfam" id="PF00092">
    <property type="entry name" value="VWA"/>
    <property type="match status" value="1"/>
</dbReference>
<proteinExistence type="predicted"/>
<dbReference type="CDD" id="cd01450">
    <property type="entry name" value="vWFA_subfamily_ECM"/>
    <property type="match status" value="1"/>
</dbReference>
<protein>
    <recommendedName>
        <fullName evidence="2">VWFA domain-containing protein</fullName>
    </recommendedName>
</protein>
<accession>A0ABN8RTR9</accession>
<evidence type="ECO:0000259" key="2">
    <source>
        <dbReference type="PROSITE" id="PS50234"/>
    </source>
</evidence>
<gene>
    <name evidence="3" type="ORF">PEVE_00013076</name>
</gene>
<evidence type="ECO:0000313" key="4">
    <source>
        <dbReference type="Proteomes" id="UP001159427"/>
    </source>
</evidence>
<dbReference type="Proteomes" id="UP001159427">
    <property type="component" value="Unassembled WGS sequence"/>
</dbReference>